<sequence>MLARAARRNLRSDAVVSHAKACEQLTLPWLCPAAFRRTTHTSALFTTTPTPAHTSDGRRAQRRSTSPPRRQSRSLATTAELQPTPAQSPFHGLMQAWGSRTPSPELARLTSWDRSNPLVLRDELSVPQLLSKRLPVYMGTSPLEMYQNLYACLRVDRVDRAAIILARLTDMLEPSAPELVDAHNMYFQTLLNLALQDPKPESMSRLEDWYALNFEAKGIKPTSSAFVTLLRGAMNFLEGAAQDEAIAKYVSMARQHGEDMVDEINYSSEFPDEEWNLLIRAQPDEFEEPPRVEEVRDMLVNTPESRKGFMELGLPSDFSQRISEHISNISINPVPQKGFGLDSLKHALSMFADETAVPYPHDMAGTQEDKDRHHAHMRQLRMEQDGLDAAVQRWKLEDEKLQQMGVYGVMNTKSIQALMYNWYSAVLPLFKKHIERAKEVMAAPTVEVGKDPLQIYGPWLERCKPEKLAALTVSRAVSSSFSRDGSRDTKSLKISALTVQLGTDIMDYLNADAQERRETFLKQQRQQLRKSLVGQLHKTDQKSDNSEQNAAQTATWTSGTVKTRFPVEVKTLLGALCLELLMQTATITFTANDLKSGKQLTSTQAAFHHGLEYVQGKKIGYLSPHPELVGKLRKDSVANIQPVNLPMIVEPKPWTSFQDGGYYTQPQRVVRQKAGDPAQRAYAESAIENGDMAKVLAGLDVLGKVPWQINAPILEVMLQAWNKGEGIAGLIPENHGLEPPVEPPADAPRVERAKWAKKLQEHENLKSGLHSQRCFQNFQLEIARAFAAEKKIYFPHSVDFRGRAYPLSPVLNHIGADLARGLLKFANGKELGTVGLHWLKIHLANLYGYDKASLKEREQFAMDNLSDIYDSATNPLDGRRWWLNAEDPWQCLACCMELKNAFDSADPTRYKSQFPVHQDGTCNGLQHYAALGGDHAGARQVNLEPSDRPQDIYTGVAELVKGMVKKDAEKGVDVAKFVDGRITRKVVKRTVMTNVYGVTFMGAKKQVEDELKAIFPKFEETEKIRSLGIVAMYVAIKIFEALGQIFNGAQEIQYWLGECGDRITTSLSAEQVEKIGQRGEGKEPTFDPKFKTPKKLTKTHVTNMNKAIEAFKTSIIWTTPLKMPVVQPYRKDSTTRVRAKFQDITVVKRSSHDIVDKRKQLQAFPPNFIHSLDATHMTLSALKCHELGLDFAAVHDSFWTHASDIPNLNVILRDAFVRMHSDDIVGRLAEEFKARYAGAMHMANISASSEAAKRIRLWRANHYGSGRGSPSKMAGGLRTVKASTEEIELEYKRQKLLKSDNPEEVKQGQEMETPTSIWLQHQDPKALTSHRLGLIGETKKEKKNRYDEMRDKVLDREADVIAEEKGQEDADMPSEEASDHGFRDLPDINEKTVIAVWIPLTFPPPPKKGGWDISRLRESNPALRGNAERDFYRTNNDWPITATAEIIRFCALGSNTNTLGFPRDHKSWSDAYLRMVMGKADRRPNNTDDDEGSKEEAERTRAKDRYLRLAMWRAERQESGTFEGRKRKEGEKRGRKKNVVGV</sequence>
<dbReference type="GO" id="GO:0003899">
    <property type="term" value="F:DNA-directed RNA polymerase activity"/>
    <property type="evidence" value="ECO:0000318"/>
    <property type="project" value="GO_Central"/>
</dbReference>
<evidence type="ECO:0000256" key="11">
    <source>
        <dbReference type="RuleBase" id="RU003805"/>
    </source>
</evidence>
<dbReference type="EC" id="2.7.7.6" evidence="11"/>
<reference evidence="15" key="1">
    <citation type="journal article" date="2007" name="Plant Cell">
        <title>Dothideomycete-plant interactions illuminated by genome sequencing and EST analysis of the wheat pathogen Stagonospora nodorum.</title>
        <authorList>
            <person name="Hane J.K."/>
            <person name="Lowe R.G."/>
            <person name="Solomon P.S."/>
            <person name="Tan K.C."/>
            <person name="Schoch C.L."/>
            <person name="Spatafora J.W."/>
            <person name="Crous P.W."/>
            <person name="Kodira C."/>
            <person name="Birren B.W."/>
            <person name="Galagan J.E."/>
            <person name="Torriani S.F."/>
            <person name="McDonald B.A."/>
            <person name="Oliver R.P."/>
        </authorList>
    </citation>
    <scope>NUCLEOTIDE SEQUENCE [LARGE SCALE GENOMIC DNA]</scope>
    <source>
        <strain evidence="15">SN15 / ATCC MYA-4574 / FGSC 10173</strain>
    </source>
</reference>
<feature type="region of interest" description="Disordered" evidence="12">
    <location>
        <begin position="534"/>
        <end position="555"/>
    </location>
</feature>
<dbReference type="STRING" id="321614.Q0U2N8"/>
<dbReference type="PANTHER" id="PTHR10102">
    <property type="entry name" value="DNA-DIRECTED RNA POLYMERASE, MITOCHONDRIAL"/>
    <property type="match status" value="1"/>
</dbReference>
<evidence type="ECO:0000256" key="12">
    <source>
        <dbReference type="SAM" id="MobiDB-lite"/>
    </source>
</evidence>
<evidence type="ECO:0000256" key="5">
    <source>
        <dbReference type="ARBA" id="ARBA00022679"/>
    </source>
</evidence>
<dbReference type="InterPro" id="IPR037159">
    <property type="entry name" value="RNA_POL_N_sf"/>
</dbReference>
<dbReference type="Pfam" id="PF14700">
    <property type="entry name" value="RPOL_N"/>
    <property type="match status" value="1"/>
</dbReference>
<feature type="region of interest" description="Disordered" evidence="12">
    <location>
        <begin position="1479"/>
        <end position="1501"/>
    </location>
</feature>
<comment type="similarity">
    <text evidence="3 11">Belongs to the phage and mitochondrial RNA polymerase family.</text>
</comment>
<feature type="compositionally biased region" description="Polar residues" evidence="12">
    <location>
        <begin position="42"/>
        <end position="53"/>
    </location>
</feature>
<comment type="catalytic activity">
    <reaction evidence="10 11">
        <text>RNA(n) + a ribonucleoside 5'-triphosphate = RNA(n+1) + diphosphate</text>
        <dbReference type="Rhea" id="RHEA:21248"/>
        <dbReference type="Rhea" id="RHEA-COMP:14527"/>
        <dbReference type="Rhea" id="RHEA-COMP:17342"/>
        <dbReference type="ChEBI" id="CHEBI:33019"/>
        <dbReference type="ChEBI" id="CHEBI:61557"/>
        <dbReference type="ChEBI" id="CHEBI:140395"/>
        <dbReference type="EC" id="2.7.7.6"/>
    </reaction>
</comment>
<evidence type="ECO:0000313" key="15">
    <source>
        <dbReference type="Proteomes" id="UP000001055"/>
    </source>
</evidence>
<gene>
    <name evidence="14" type="ORF">SNOG_13911</name>
</gene>
<dbReference type="Pfam" id="PF00940">
    <property type="entry name" value="RNA_pol"/>
    <property type="match status" value="1"/>
</dbReference>
<feature type="compositionally biased region" description="Basic residues" evidence="12">
    <location>
        <begin position="1533"/>
        <end position="1542"/>
    </location>
</feature>
<accession>Q0U2N8</accession>
<dbReference type="GeneID" id="5981035"/>
<dbReference type="SMART" id="SM01311">
    <property type="entry name" value="RPOL_N"/>
    <property type="match status" value="1"/>
</dbReference>
<evidence type="ECO:0000256" key="9">
    <source>
        <dbReference type="ARBA" id="ARBA00023163"/>
    </source>
</evidence>
<feature type="compositionally biased region" description="Basic and acidic residues" evidence="12">
    <location>
        <begin position="1518"/>
        <end position="1532"/>
    </location>
</feature>
<dbReference type="HOGENOM" id="CLU_003364_1_0_1"/>
<feature type="region of interest" description="Disordered" evidence="12">
    <location>
        <begin position="1363"/>
        <end position="1384"/>
    </location>
</feature>
<dbReference type="FunFam" id="1.10.1320.10:FF:000005">
    <property type="entry name" value="DNA-directed RNA polymerase"/>
    <property type="match status" value="1"/>
</dbReference>
<dbReference type="KEGG" id="pno:SNOG_13911"/>
<organism evidence="14 15">
    <name type="scientific">Phaeosphaeria nodorum (strain SN15 / ATCC MYA-4574 / FGSC 10173)</name>
    <name type="common">Glume blotch fungus</name>
    <name type="synonym">Parastagonospora nodorum</name>
    <dbReference type="NCBI Taxonomy" id="321614"/>
    <lineage>
        <taxon>Eukaryota</taxon>
        <taxon>Fungi</taxon>
        <taxon>Dikarya</taxon>
        <taxon>Ascomycota</taxon>
        <taxon>Pezizomycotina</taxon>
        <taxon>Dothideomycetes</taxon>
        <taxon>Pleosporomycetidae</taxon>
        <taxon>Pleosporales</taxon>
        <taxon>Pleosporineae</taxon>
        <taxon>Phaeosphaeriaceae</taxon>
        <taxon>Parastagonospora</taxon>
    </lineage>
</organism>
<evidence type="ECO:0000256" key="8">
    <source>
        <dbReference type="ARBA" id="ARBA00023128"/>
    </source>
</evidence>
<dbReference type="Gene3D" id="1.10.287.260">
    <property type="match status" value="1"/>
</dbReference>
<dbReference type="SUPFAM" id="SSF56672">
    <property type="entry name" value="DNA/RNA polymerases"/>
    <property type="match status" value="1"/>
</dbReference>
<protein>
    <recommendedName>
        <fullName evidence="11">DNA-directed RNA polymerase</fullName>
        <ecNumber evidence="11">2.7.7.6</ecNumber>
    </recommendedName>
</protein>
<feature type="region of interest" description="Disordered" evidence="12">
    <location>
        <begin position="1518"/>
        <end position="1542"/>
    </location>
</feature>
<dbReference type="FunFam" id="1.10.287.280:FF:000001">
    <property type="entry name" value="DNA-directed RNA polymerase"/>
    <property type="match status" value="1"/>
</dbReference>
<comment type="function">
    <text evidence="1 11">DNA-dependent RNA polymerase catalyzes the transcription of DNA into RNA using the four ribonucleoside triphosphates as substrates.</text>
</comment>
<keyword evidence="8" id="KW-0496">Mitochondrion</keyword>
<dbReference type="PANTHER" id="PTHR10102:SF0">
    <property type="entry name" value="DNA-DIRECTED RNA POLYMERASE, MITOCHONDRIAL"/>
    <property type="match status" value="1"/>
</dbReference>
<dbReference type="FunCoup" id="Q0U2N8">
    <property type="interactions" value="228"/>
</dbReference>
<dbReference type="GO" id="GO:0034245">
    <property type="term" value="C:mitochondrial DNA-directed RNA polymerase complex"/>
    <property type="evidence" value="ECO:0000318"/>
    <property type="project" value="GO_Central"/>
</dbReference>
<dbReference type="InterPro" id="IPR046950">
    <property type="entry name" value="DNA-dir_Rpol_C_phage-type"/>
</dbReference>
<dbReference type="RefSeq" id="XP_001804112.1">
    <property type="nucleotide sequence ID" value="XM_001804060.1"/>
</dbReference>
<evidence type="ECO:0000256" key="7">
    <source>
        <dbReference type="ARBA" id="ARBA00022946"/>
    </source>
</evidence>
<dbReference type="InterPro" id="IPR002092">
    <property type="entry name" value="DNA-dir_Rpol_phage-type"/>
</dbReference>
<dbReference type="GO" id="GO:0006390">
    <property type="term" value="P:mitochondrial transcription"/>
    <property type="evidence" value="ECO:0000318"/>
    <property type="project" value="GO_Central"/>
</dbReference>
<dbReference type="VEuPathDB" id="FungiDB:JI435_139110"/>
<dbReference type="Proteomes" id="UP000001055">
    <property type="component" value="Unassembled WGS sequence"/>
</dbReference>
<evidence type="ECO:0000256" key="3">
    <source>
        <dbReference type="ARBA" id="ARBA00009493"/>
    </source>
</evidence>
<evidence type="ECO:0000256" key="6">
    <source>
        <dbReference type="ARBA" id="ARBA00022695"/>
    </source>
</evidence>
<keyword evidence="5 11" id="KW-0808">Transferase</keyword>
<dbReference type="InParanoid" id="Q0U2N8"/>
<evidence type="ECO:0000256" key="1">
    <source>
        <dbReference type="ARBA" id="ARBA00004026"/>
    </source>
</evidence>
<feature type="compositionally biased region" description="Polar residues" evidence="12">
    <location>
        <begin position="75"/>
        <end position="87"/>
    </location>
</feature>
<dbReference type="PROSITE" id="PS00489">
    <property type="entry name" value="RNA_POL_PHAGE_2"/>
    <property type="match status" value="1"/>
</dbReference>
<keyword evidence="9 11" id="KW-0804">Transcription</keyword>
<dbReference type="EMBL" id="CH445353">
    <property type="protein sequence ID" value="EAT78536.1"/>
    <property type="molecule type" value="Genomic_DNA"/>
</dbReference>
<keyword evidence="6 11" id="KW-0548">Nucleotidyltransferase</keyword>
<evidence type="ECO:0000256" key="2">
    <source>
        <dbReference type="ARBA" id="ARBA00004173"/>
    </source>
</evidence>
<dbReference type="Gene3D" id="1.10.150.20">
    <property type="entry name" value="5' to 3' exonuclease, C-terminal subdomain"/>
    <property type="match status" value="1"/>
</dbReference>
<dbReference type="eggNOG" id="KOG1038">
    <property type="taxonomic scope" value="Eukaryota"/>
</dbReference>
<evidence type="ECO:0000256" key="4">
    <source>
        <dbReference type="ARBA" id="ARBA00022478"/>
    </source>
</evidence>
<dbReference type="Gene3D" id="1.10.1320.10">
    <property type="entry name" value="DNA-directed RNA polymerase, N-terminal domain"/>
    <property type="match status" value="1"/>
</dbReference>
<feature type="compositionally biased region" description="Polar residues" evidence="12">
    <location>
        <begin position="546"/>
        <end position="555"/>
    </location>
</feature>
<keyword evidence="7" id="KW-0809">Transit peptide</keyword>
<evidence type="ECO:0000259" key="13">
    <source>
        <dbReference type="SMART" id="SM01311"/>
    </source>
</evidence>
<evidence type="ECO:0000256" key="10">
    <source>
        <dbReference type="ARBA" id="ARBA00048552"/>
    </source>
</evidence>
<dbReference type="Gene3D" id="1.10.287.280">
    <property type="match status" value="1"/>
</dbReference>
<dbReference type="InterPro" id="IPR029262">
    <property type="entry name" value="RPOL_N"/>
</dbReference>
<feature type="region of interest" description="Disordered" evidence="12">
    <location>
        <begin position="42"/>
        <end position="87"/>
    </location>
</feature>
<keyword evidence="4 11" id="KW-0240">DNA-directed RNA polymerase</keyword>
<dbReference type="GO" id="GO:0001018">
    <property type="term" value="F:mitochondrial promoter sequence-specific DNA binding"/>
    <property type="evidence" value="ECO:0000318"/>
    <property type="project" value="GO_Central"/>
</dbReference>
<feature type="domain" description="DNA-directed RNA polymerase N-terminal" evidence="13">
    <location>
        <begin position="377"/>
        <end position="704"/>
    </location>
</feature>
<proteinExistence type="inferred from homology"/>
<name>Q0U2N8_PHANO</name>
<dbReference type="PROSITE" id="PS00900">
    <property type="entry name" value="RNA_POL_PHAGE_1"/>
    <property type="match status" value="1"/>
</dbReference>
<dbReference type="FunFam" id="1.10.150.20:FF:000041">
    <property type="entry name" value="DNA-directed RNA polymerase"/>
    <property type="match status" value="1"/>
</dbReference>
<comment type="subcellular location">
    <subcellularLocation>
        <location evidence="2">Mitochondrion</location>
    </subcellularLocation>
</comment>
<dbReference type="InterPro" id="IPR024075">
    <property type="entry name" value="DNA-dir_RNA_pol_helix_hairp_sf"/>
</dbReference>
<evidence type="ECO:0000313" key="14">
    <source>
        <dbReference type="EMBL" id="EAT78536.1"/>
    </source>
</evidence>
<dbReference type="InterPro" id="IPR043502">
    <property type="entry name" value="DNA/RNA_pol_sf"/>
</dbReference>
<dbReference type="OMA" id="KWFEVDM"/>